<evidence type="ECO:0000256" key="1">
    <source>
        <dbReference type="ARBA" id="ARBA00005257"/>
    </source>
</evidence>
<dbReference type="GO" id="GO:0005840">
    <property type="term" value="C:ribosome"/>
    <property type="evidence" value="ECO:0007669"/>
    <property type="project" value="UniProtKB-KW"/>
</dbReference>
<dbReference type="GeneID" id="25407034"/>
<organism evidence="6 7">
    <name type="scientific">Thermofilum adornatum 1505</name>
    <dbReference type="NCBI Taxonomy" id="697581"/>
    <lineage>
        <taxon>Archaea</taxon>
        <taxon>Thermoproteota</taxon>
        <taxon>Thermoprotei</taxon>
        <taxon>Thermofilales</taxon>
        <taxon>Thermofilaceae</taxon>
        <taxon>Thermofilum</taxon>
    </lineage>
</organism>
<dbReference type="GO" id="GO:0006412">
    <property type="term" value="P:translation"/>
    <property type="evidence" value="ECO:0007669"/>
    <property type="project" value="UniProtKB-UniRule"/>
</dbReference>
<gene>
    <name evidence="5" type="primary">rps8e</name>
    <name evidence="6" type="ORF">TCARB_1630</name>
</gene>
<dbReference type="EMBL" id="CP007493">
    <property type="protein sequence ID" value="AJB42670.1"/>
    <property type="molecule type" value="Genomic_DNA"/>
</dbReference>
<dbReference type="PANTHER" id="PTHR10394">
    <property type="entry name" value="40S RIBOSOMAL PROTEIN S8"/>
    <property type="match status" value="1"/>
</dbReference>
<accession>A0A3G1A6N8</accession>
<dbReference type="HAMAP" id="MF_00029">
    <property type="entry name" value="Ribosomal_eS8"/>
    <property type="match status" value="1"/>
</dbReference>
<evidence type="ECO:0000256" key="3">
    <source>
        <dbReference type="ARBA" id="ARBA00023274"/>
    </source>
</evidence>
<evidence type="ECO:0000313" key="6">
    <source>
        <dbReference type="EMBL" id="AJB42670.1"/>
    </source>
</evidence>
<comment type="subunit">
    <text evidence="5">Part of the 30S ribosomal subunit.</text>
</comment>
<dbReference type="InterPro" id="IPR020919">
    <property type="entry name" value="Ribosomal_protein_eS8_arc"/>
</dbReference>
<name>A0A3G1A6N8_9CREN</name>
<sequence>MGIYHGNDLRKITGGLKGRIAKKKRKALTGGYPILTTIGQKNEIKVVKATGETYKAKVKQAMEVNVYIPKEKKTVKTKITKFIDNPSNKDLARRGIITKGAIVQTEIGKAVITSRPGQDGVLNAVLVE</sequence>
<evidence type="ECO:0000256" key="5">
    <source>
        <dbReference type="HAMAP-Rule" id="MF_00029"/>
    </source>
</evidence>
<proteinExistence type="inferred from homology"/>
<dbReference type="GO" id="GO:0003735">
    <property type="term" value="F:structural constituent of ribosome"/>
    <property type="evidence" value="ECO:0007669"/>
    <property type="project" value="InterPro"/>
</dbReference>
<dbReference type="Gene3D" id="2.40.10.310">
    <property type="match status" value="1"/>
</dbReference>
<evidence type="ECO:0000256" key="4">
    <source>
        <dbReference type="ARBA" id="ARBA00035277"/>
    </source>
</evidence>
<dbReference type="Proteomes" id="UP000266720">
    <property type="component" value="Chromosome"/>
</dbReference>
<dbReference type="Pfam" id="PF01201">
    <property type="entry name" value="Ribosomal_S8e"/>
    <property type="match status" value="1"/>
</dbReference>
<reference evidence="7" key="1">
    <citation type="book" date="2010" name="EXTREMOPHILES" publisher="0:0-0">
        <title>Complete genome sequences of ten hyperthermophilic archaea reveal their metabolic capabilities and possible ecological roles.</title>
        <editorList>
            <person name="?"/>
        </editorList>
        <authorList>
            <person name="Ravin N.V."/>
            <person name="Mardanov A.V."/>
            <person name="Bonch-Osmolovskaya E.A."/>
            <person name="Skryabin K.G."/>
        </authorList>
    </citation>
    <scope>NUCLEOTIDE SEQUENCE [LARGE SCALE GENOMIC DNA]</scope>
    <source>
        <strain evidence="7">1505</strain>
    </source>
</reference>
<dbReference type="GeneID" id="16573208"/>
<dbReference type="RefSeq" id="WP_020962245.1">
    <property type="nucleotide sequence ID" value="NZ_CP007493.1"/>
</dbReference>
<dbReference type="InterPro" id="IPR001047">
    <property type="entry name" value="Ribosomal_eS8"/>
</dbReference>
<protein>
    <recommendedName>
        <fullName evidence="4 5">Small ribosomal subunit protein eS8</fullName>
    </recommendedName>
</protein>
<dbReference type="KEGG" id="tcb:TCARB_1630"/>
<dbReference type="InterPro" id="IPR022309">
    <property type="entry name" value="Ribosomal_Se8/biogenesis_NSA2"/>
</dbReference>
<dbReference type="CDD" id="cd11382">
    <property type="entry name" value="Ribosomal_S8e"/>
    <property type="match status" value="1"/>
</dbReference>
<comment type="similarity">
    <text evidence="1 5">Belongs to the eukaryotic ribosomal protein eS8 family.</text>
</comment>
<dbReference type="STRING" id="697581.TCARB_1630"/>
<keyword evidence="2 5" id="KW-0689">Ribosomal protein</keyword>
<dbReference type="AlphaFoldDB" id="A0A3G1A6N8"/>
<dbReference type="GO" id="GO:1990904">
    <property type="term" value="C:ribonucleoprotein complex"/>
    <property type="evidence" value="ECO:0007669"/>
    <property type="project" value="UniProtKB-KW"/>
</dbReference>
<dbReference type="NCBIfam" id="TIGR00307">
    <property type="entry name" value="eS8"/>
    <property type="match status" value="1"/>
</dbReference>
<evidence type="ECO:0000256" key="2">
    <source>
        <dbReference type="ARBA" id="ARBA00022980"/>
    </source>
</evidence>
<evidence type="ECO:0000313" key="7">
    <source>
        <dbReference type="Proteomes" id="UP000266720"/>
    </source>
</evidence>
<keyword evidence="3 5" id="KW-0687">Ribonucleoprotein</keyword>